<feature type="compositionally biased region" description="Low complexity" evidence="2">
    <location>
        <begin position="521"/>
        <end position="542"/>
    </location>
</feature>
<dbReference type="PROSITE" id="PS50041">
    <property type="entry name" value="C_TYPE_LECTIN_2"/>
    <property type="match status" value="1"/>
</dbReference>
<dbReference type="InterPro" id="IPR001304">
    <property type="entry name" value="C-type_lectin-like"/>
</dbReference>
<protein>
    <recommendedName>
        <fullName evidence="3">C-type lectin domain-containing protein</fullName>
    </recommendedName>
</protein>
<dbReference type="EMBL" id="JBGBPQ010000014">
    <property type="protein sequence ID" value="KAL1511374.1"/>
    <property type="molecule type" value="Genomic_DNA"/>
</dbReference>
<comment type="similarity">
    <text evidence="1">Belongs to the IUNH family.</text>
</comment>
<dbReference type="SMART" id="SM00034">
    <property type="entry name" value="CLECT"/>
    <property type="match status" value="1"/>
</dbReference>
<evidence type="ECO:0000256" key="2">
    <source>
        <dbReference type="SAM" id="MobiDB-lite"/>
    </source>
</evidence>
<dbReference type="SUPFAM" id="SSF56436">
    <property type="entry name" value="C-type lectin-like"/>
    <property type="match status" value="1"/>
</dbReference>
<feature type="compositionally biased region" description="Pro residues" evidence="2">
    <location>
        <begin position="475"/>
        <end position="520"/>
    </location>
</feature>
<dbReference type="GO" id="GO:0016799">
    <property type="term" value="F:hydrolase activity, hydrolyzing N-glycosyl compounds"/>
    <property type="evidence" value="ECO:0007669"/>
    <property type="project" value="InterPro"/>
</dbReference>
<dbReference type="Gene3D" id="3.10.100.10">
    <property type="entry name" value="Mannose-Binding Protein A, subunit A"/>
    <property type="match status" value="1"/>
</dbReference>
<evidence type="ECO:0000256" key="1">
    <source>
        <dbReference type="ARBA" id="ARBA00009176"/>
    </source>
</evidence>
<feature type="region of interest" description="Disordered" evidence="2">
    <location>
        <begin position="475"/>
        <end position="542"/>
    </location>
</feature>
<dbReference type="Gene3D" id="3.90.245.10">
    <property type="entry name" value="Ribonucleoside hydrolase-like"/>
    <property type="match status" value="1"/>
</dbReference>
<dbReference type="PANTHER" id="PTHR43264">
    <property type="match status" value="1"/>
</dbReference>
<dbReference type="Pfam" id="PF00059">
    <property type="entry name" value="Lectin_C"/>
    <property type="match status" value="1"/>
</dbReference>
<dbReference type="Pfam" id="PF01156">
    <property type="entry name" value="IU_nuc_hydro"/>
    <property type="match status" value="1"/>
</dbReference>
<evidence type="ECO:0000313" key="4">
    <source>
        <dbReference type="EMBL" id="KAL1511374.1"/>
    </source>
</evidence>
<name>A0AB34J1Y0_PRYPA</name>
<proteinExistence type="inferred from homology"/>
<comment type="caution">
    <text evidence="4">The sequence shown here is derived from an EMBL/GenBank/DDBJ whole genome shotgun (WGS) entry which is preliminary data.</text>
</comment>
<dbReference type="PANTHER" id="PTHR43264:SF1">
    <property type="entry name" value="INOSINE_URIDINE-PREFERRING NUCLEOSIDE HYDROLASE DOMAIN-CONTAINING PROTEIN"/>
    <property type="match status" value="1"/>
</dbReference>
<dbReference type="Proteomes" id="UP001515480">
    <property type="component" value="Unassembled WGS sequence"/>
</dbReference>
<dbReference type="InterPro" id="IPR036452">
    <property type="entry name" value="Ribo_hydro-like"/>
</dbReference>
<evidence type="ECO:0000259" key="3">
    <source>
        <dbReference type="PROSITE" id="PS50041"/>
    </source>
</evidence>
<organism evidence="4 5">
    <name type="scientific">Prymnesium parvum</name>
    <name type="common">Toxic golden alga</name>
    <dbReference type="NCBI Taxonomy" id="97485"/>
    <lineage>
        <taxon>Eukaryota</taxon>
        <taxon>Haptista</taxon>
        <taxon>Haptophyta</taxon>
        <taxon>Prymnesiophyceae</taxon>
        <taxon>Prymnesiales</taxon>
        <taxon>Prymnesiaceae</taxon>
        <taxon>Prymnesium</taxon>
    </lineage>
</organism>
<dbReference type="InterPro" id="IPR016186">
    <property type="entry name" value="C-type_lectin-like/link_sf"/>
</dbReference>
<reference evidence="4 5" key="1">
    <citation type="journal article" date="2024" name="Science">
        <title>Giant polyketide synthase enzymes in the biosynthesis of giant marine polyether toxins.</title>
        <authorList>
            <person name="Fallon T.R."/>
            <person name="Shende V.V."/>
            <person name="Wierzbicki I.H."/>
            <person name="Pendleton A.L."/>
            <person name="Watervoot N.F."/>
            <person name="Auber R.P."/>
            <person name="Gonzalez D.J."/>
            <person name="Wisecaver J.H."/>
            <person name="Moore B.S."/>
        </authorList>
    </citation>
    <scope>NUCLEOTIDE SEQUENCE [LARGE SCALE GENOMIC DNA]</scope>
    <source>
        <strain evidence="4 5">12B1</strain>
    </source>
</reference>
<evidence type="ECO:0000313" key="5">
    <source>
        <dbReference type="Proteomes" id="UP001515480"/>
    </source>
</evidence>
<accession>A0AB34J1Y0</accession>
<sequence>MVRQPVKLILDTDMGGGDCDDVDDVGTLCMLNALMDNGEVELLAVVINTMPQKIAGVVSVLQHFYGRDDVLIGAYKGGSPWYWQVSAYVGLLADHWPSPLKHTSQLPSALEVYRRTLASQPDHSVVISSVGMLTNLADLIRSQPDTHSPLSGLALFTSKVRLLAVMGGAYPQGFECNFCASRDDAAFVFAHLPPKVPVLYLGVEIGLEVMHGAALTDCADRSNPCRQAYIDYLRGPHRDRPSWDPLTTLAAVRGIRAVPGLLECQGGACRGFNRFDSDSCANEWQARVHSNQTYLRLDRSKADAAGAAIDRLVCQPRRAEVVARREPPYRQEESPPWQWRPTEAYELYVSRQEARDFAQAEHACVDLGGHLAAPWNAARNERVRKAMVAHGHESVLLGARSDIVSEDGDFFWVGSHERVEYSNWAEGQPDRARWKVDGDWKEERCVEMWRNGKWNDCPCDGRHYVCDIPTSPPPDVPPLPPRSHPAAPPLPPPLAPPPPPPAPPLPHSPLAPPPPSPPPSSSVLQASSSPPSPCSALLHAAPSTPSTTALSLTASVRAAAEQLEPLFPAEHPLLTMALLLVCCGAGFVGRNSFRAGRLSAFPRKAQARYKQGASKLQSEDDQLS</sequence>
<dbReference type="SUPFAM" id="SSF53590">
    <property type="entry name" value="Nucleoside hydrolase"/>
    <property type="match status" value="1"/>
</dbReference>
<dbReference type="AlphaFoldDB" id="A0AB34J1Y0"/>
<keyword evidence="5" id="KW-1185">Reference proteome</keyword>
<gene>
    <name evidence="4" type="ORF">AB1Y20_006176</name>
</gene>
<feature type="domain" description="C-type lectin" evidence="3">
    <location>
        <begin position="342"/>
        <end position="460"/>
    </location>
</feature>
<dbReference type="InterPro" id="IPR016187">
    <property type="entry name" value="CTDL_fold"/>
</dbReference>
<dbReference type="InterPro" id="IPR001910">
    <property type="entry name" value="Inosine/uridine_hydrolase_dom"/>
</dbReference>